<dbReference type="Gene3D" id="3.40.50.12500">
    <property type="match status" value="1"/>
</dbReference>
<dbReference type="PANTHER" id="PTHR28047:SF5">
    <property type="entry name" value="PROTEIN DCG1"/>
    <property type="match status" value="1"/>
</dbReference>
<dbReference type="EMBL" id="JAPDNT010000006">
    <property type="protein sequence ID" value="MCW3475140.1"/>
    <property type="molecule type" value="Genomic_DNA"/>
</dbReference>
<name>A0AA41YLY1_9PROT</name>
<dbReference type="PANTHER" id="PTHR28047">
    <property type="entry name" value="PROTEIN DCG1"/>
    <property type="match status" value="1"/>
</dbReference>
<gene>
    <name evidence="2" type="ORF">OL599_11210</name>
</gene>
<dbReference type="InterPro" id="IPR015942">
    <property type="entry name" value="Asp/Glu/hydantoin_racemase"/>
</dbReference>
<evidence type="ECO:0000256" key="1">
    <source>
        <dbReference type="ARBA" id="ARBA00038414"/>
    </source>
</evidence>
<sequence length="223" mass="22978">MARILIVNPNCNGDCSAGISAAVAPFRLPGGPALDVATLAEGPPAIYSWRDWHGVVEPLCRLVEREAADLFVIACASDPGIEAVRAATPRPVLGVFRCAVAAAAARAERFGVIALVNASKARHLAALRAMGLEGRLVTEIALNVTMETLLDPHAAQARLIEAGRALVAQGAQVVILGCTGMAQHRPFIEAAIGVPVIEPCQAAAGQALAVVMADIAPMTLAAD</sequence>
<reference evidence="2" key="2">
    <citation type="submission" date="2022-10" db="EMBL/GenBank/DDBJ databases">
        <authorList>
            <person name="Trinh H.N."/>
        </authorList>
    </citation>
    <scope>NUCLEOTIDE SEQUENCE</scope>
    <source>
        <strain evidence="2">RN2-1</strain>
    </source>
</reference>
<evidence type="ECO:0000313" key="2">
    <source>
        <dbReference type="EMBL" id="MCW3475140.1"/>
    </source>
</evidence>
<dbReference type="InterPro" id="IPR052186">
    <property type="entry name" value="Hydantoin_racemase-like"/>
</dbReference>
<protein>
    <submittedName>
        <fullName evidence="2">Aspartate/glutamate racemase family protein</fullName>
    </submittedName>
</protein>
<dbReference type="Proteomes" id="UP001165679">
    <property type="component" value="Unassembled WGS sequence"/>
</dbReference>
<evidence type="ECO:0000313" key="3">
    <source>
        <dbReference type="Proteomes" id="UP001165679"/>
    </source>
</evidence>
<dbReference type="GO" id="GO:0047661">
    <property type="term" value="F:amino-acid racemase activity"/>
    <property type="evidence" value="ECO:0007669"/>
    <property type="project" value="InterPro"/>
</dbReference>
<dbReference type="AlphaFoldDB" id="A0AA41YLY1"/>
<dbReference type="InterPro" id="IPR053714">
    <property type="entry name" value="Iso_Racemase_Enz_sf"/>
</dbReference>
<organism evidence="2 3">
    <name type="scientific">Limobrevibacterium gyesilva</name>
    <dbReference type="NCBI Taxonomy" id="2991712"/>
    <lineage>
        <taxon>Bacteria</taxon>
        <taxon>Pseudomonadati</taxon>
        <taxon>Pseudomonadota</taxon>
        <taxon>Alphaproteobacteria</taxon>
        <taxon>Acetobacterales</taxon>
        <taxon>Acetobacteraceae</taxon>
        <taxon>Limobrevibacterium</taxon>
    </lineage>
</organism>
<accession>A0AA41YLY1</accession>
<comment type="similarity">
    <text evidence="1">Belongs to the HyuE racemase family.</text>
</comment>
<dbReference type="SUPFAM" id="SSF53681">
    <property type="entry name" value="Aspartate/glutamate racemase"/>
    <property type="match status" value="1"/>
</dbReference>
<reference evidence="2" key="1">
    <citation type="submission" date="2022-09" db="EMBL/GenBank/DDBJ databases">
        <title>Rhodovastum sp. nov. RN2-1 isolated from soil in Seongnam, South Korea.</title>
        <authorList>
            <person name="Le N.T."/>
        </authorList>
    </citation>
    <scope>NUCLEOTIDE SEQUENCE</scope>
    <source>
        <strain evidence="2">RN2-1</strain>
    </source>
</reference>
<dbReference type="InterPro" id="IPR001920">
    <property type="entry name" value="Asp/Glu_race"/>
</dbReference>
<proteinExistence type="inferred from homology"/>
<dbReference type="Pfam" id="PF01177">
    <property type="entry name" value="Asp_Glu_race"/>
    <property type="match status" value="1"/>
</dbReference>
<dbReference type="RefSeq" id="WP_264713831.1">
    <property type="nucleotide sequence ID" value="NZ_JAPDNT010000006.1"/>
</dbReference>
<comment type="caution">
    <text evidence="2">The sequence shown here is derived from an EMBL/GenBank/DDBJ whole genome shotgun (WGS) entry which is preliminary data.</text>
</comment>
<keyword evidence="3" id="KW-1185">Reference proteome</keyword>